<keyword evidence="3" id="KW-1185">Reference proteome</keyword>
<evidence type="ECO:0000256" key="1">
    <source>
        <dbReference type="SAM" id="MobiDB-lite"/>
    </source>
</evidence>
<dbReference type="Proteomes" id="UP001165065">
    <property type="component" value="Unassembled WGS sequence"/>
</dbReference>
<reference evidence="3" key="1">
    <citation type="journal article" date="2023" name="Commun. Biol.">
        <title>Genome analysis of Parmales, the sister group of diatoms, reveals the evolutionary specialization of diatoms from phago-mixotrophs to photoautotrophs.</title>
        <authorList>
            <person name="Ban H."/>
            <person name="Sato S."/>
            <person name="Yoshikawa S."/>
            <person name="Yamada K."/>
            <person name="Nakamura Y."/>
            <person name="Ichinomiya M."/>
            <person name="Sato N."/>
            <person name="Blanc-Mathieu R."/>
            <person name="Endo H."/>
            <person name="Kuwata A."/>
            <person name="Ogata H."/>
        </authorList>
    </citation>
    <scope>NUCLEOTIDE SEQUENCE [LARGE SCALE GENOMIC DNA]</scope>
</reference>
<protein>
    <submittedName>
        <fullName evidence="2">Uncharacterized protein</fullName>
    </submittedName>
</protein>
<dbReference type="AlphaFoldDB" id="A0A9W7L956"/>
<proteinExistence type="predicted"/>
<name>A0A9W7L956_9STRA</name>
<organism evidence="2 3">
    <name type="scientific">Triparma columacea</name>
    <dbReference type="NCBI Taxonomy" id="722753"/>
    <lineage>
        <taxon>Eukaryota</taxon>
        <taxon>Sar</taxon>
        <taxon>Stramenopiles</taxon>
        <taxon>Ochrophyta</taxon>
        <taxon>Bolidophyceae</taxon>
        <taxon>Parmales</taxon>
        <taxon>Triparmaceae</taxon>
        <taxon>Triparma</taxon>
    </lineage>
</organism>
<evidence type="ECO:0000313" key="2">
    <source>
        <dbReference type="EMBL" id="GMI41664.1"/>
    </source>
</evidence>
<dbReference type="EMBL" id="BRYA01000155">
    <property type="protein sequence ID" value="GMI41664.1"/>
    <property type="molecule type" value="Genomic_DNA"/>
</dbReference>
<gene>
    <name evidence="2" type="ORF">TrCOL_g12793</name>
</gene>
<feature type="region of interest" description="Disordered" evidence="1">
    <location>
        <begin position="88"/>
        <end position="131"/>
    </location>
</feature>
<sequence length="185" mass="20210">MTFLRGAKDAFQKLVGKVPTNTPKSGARVSLMVTASQKLALTNDLEWQASEVKLMKPKQAHRILESRCVRPAKLQPFSADELLDFVAKIEPPPAPPATPTSSPPSSPPDLSDFSLGECDRTPITSRQDPLPYIEPLDLSGKHVVLDVKTGAKLGLFSDEDEAEAVANVYRKRKNAKIEVRPADQP</sequence>
<comment type="caution">
    <text evidence="2">The sequence shown here is derived from an EMBL/GenBank/DDBJ whole genome shotgun (WGS) entry which is preliminary data.</text>
</comment>
<accession>A0A9W7L956</accession>
<evidence type="ECO:0000313" key="3">
    <source>
        <dbReference type="Proteomes" id="UP001165065"/>
    </source>
</evidence>
<feature type="compositionally biased region" description="Pro residues" evidence="1">
    <location>
        <begin position="90"/>
        <end position="107"/>
    </location>
</feature>